<dbReference type="InterPro" id="IPR035930">
    <property type="entry name" value="FomD-like_sf"/>
</dbReference>
<dbReference type="InterPro" id="IPR007295">
    <property type="entry name" value="DUF402"/>
</dbReference>
<gene>
    <name evidence="2" type="ORF">G7071_01575</name>
</gene>
<dbReference type="SUPFAM" id="SSF159234">
    <property type="entry name" value="FomD-like"/>
    <property type="match status" value="1"/>
</dbReference>
<reference evidence="2 3" key="1">
    <citation type="submission" date="2020-03" db="EMBL/GenBank/DDBJ databases">
        <title>Nocardioides sp. nov., isolated from fish.</title>
        <authorList>
            <person name="Hyun D.-W."/>
            <person name="Bae J.-W."/>
        </authorList>
    </citation>
    <scope>NUCLEOTIDE SEQUENCE [LARGE SCALE GENOMIC DNA]</scope>
    <source>
        <strain evidence="2 3">HDW12A</strain>
    </source>
</reference>
<sequence length="185" mass="19874">MPHPPGTLVRCELTKWGGSPHWSYAAVLLGDDQHGTWLGFPAGTRFERPGRSFVGRHDHVGLVPAPVAGRAPWHLATFHTAGSPWPSLGGSAAEIYIDVTTPAEWDGTVLRAVDLDLDVVRGFNGTVIVDDEDEFLEHQAAYDYPPEVVAAARASADALVALVGGRAAPYDGAHGVWLDRLHSLR</sequence>
<name>A0A6G7YBP1_9ACTN</name>
<dbReference type="KEGG" id="npi:G7071_01575"/>
<dbReference type="AlphaFoldDB" id="A0A6G7YBP1"/>
<evidence type="ECO:0000259" key="1">
    <source>
        <dbReference type="Pfam" id="PF04167"/>
    </source>
</evidence>
<evidence type="ECO:0000313" key="2">
    <source>
        <dbReference type="EMBL" id="QIK74324.1"/>
    </source>
</evidence>
<organism evidence="2 3">
    <name type="scientific">Nocardioides piscis</name>
    <dbReference type="NCBI Taxonomy" id="2714938"/>
    <lineage>
        <taxon>Bacteria</taxon>
        <taxon>Bacillati</taxon>
        <taxon>Actinomycetota</taxon>
        <taxon>Actinomycetes</taxon>
        <taxon>Propionibacteriales</taxon>
        <taxon>Nocardioidaceae</taxon>
        <taxon>Nocardioides</taxon>
    </lineage>
</organism>
<dbReference type="RefSeq" id="WP_166314051.1">
    <property type="nucleotide sequence ID" value="NZ_CP049866.1"/>
</dbReference>
<dbReference type="EMBL" id="CP049866">
    <property type="protein sequence ID" value="QIK74324.1"/>
    <property type="molecule type" value="Genomic_DNA"/>
</dbReference>
<dbReference type="Proteomes" id="UP000502035">
    <property type="component" value="Chromosome"/>
</dbReference>
<proteinExistence type="predicted"/>
<accession>A0A6G7YBP1</accession>
<keyword evidence="3" id="KW-1185">Reference proteome</keyword>
<dbReference type="Gene3D" id="2.40.380.10">
    <property type="entry name" value="FomD-like"/>
    <property type="match status" value="1"/>
</dbReference>
<protein>
    <submittedName>
        <fullName evidence="2">DUF402 domain-containing protein</fullName>
    </submittedName>
</protein>
<evidence type="ECO:0000313" key="3">
    <source>
        <dbReference type="Proteomes" id="UP000502035"/>
    </source>
</evidence>
<feature type="domain" description="DUF402" evidence="1">
    <location>
        <begin position="30"/>
        <end position="163"/>
    </location>
</feature>
<dbReference type="Pfam" id="PF04167">
    <property type="entry name" value="DUF402"/>
    <property type="match status" value="1"/>
</dbReference>